<protein>
    <recommendedName>
        <fullName evidence="4">Secreted protein</fullName>
    </recommendedName>
</protein>
<feature type="chain" id="PRO_5025057502" description="Secreted protein" evidence="1">
    <location>
        <begin position="25"/>
        <end position="142"/>
    </location>
</feature>
<gene>
    <name evidence="2" type="ORF">DEJ51_05995</name>
</gene>
<name>A0A5P2DGG9_STRVZ</name>
<dbReference type="Proteomes" id="UP000324101">
    <property type="component" value="Chromosome"/>
</dbReference>
<dbReference type="RefSeq" id="WP_150256645.1">
    <property type="nucleotide sequence ID" value="NZ_CP029189.1"/>
</dbReference>
<organism evidence="2 3">
    <name type="scientific">Streptomyces venezuelae</name>
    <dbReference type="NCBI Taxonomy" id="54571"/>
    <lineage>
        <taxon>Bacteria</taxon>
        <taxon>Bacillati</taxon>
        <taxon>Actinomycetota</taxon>
        <taxon>Actinomycetes</taxon>
        <taxon>Kitasatosporales</taxon>
        <taxon>Streptomycetaceae</taxon>
        <taxon>Streptomyces</taxon>
    </lineage>
</organism>
<dbReference type="EMBL" id="CP029189">
    <property type="protein sequence ID" value="QES53853.1"/>
    <property type="molecule type" value="Genomic_DNA"/>
</dbReference>
<proteinExistence type="predicted"/>
<feature type="signal peptide" evidence="1">
    <location>
        <begin position="1"/>
        <end position="24"/>
    </location>
</feature>
<dbReference type="AlphaFoldDB" id="A0A5P2DGG9"/>
<evidence type="ECO:0008006" key="4">
    <source>
        <dbReference type="Google" id="ProtNLM"/>
    </source>
</evidence>
<reference evidence="2 3" key="1">
    <citation type="submission" date="2018-05" db="EMBL/GenBank/DDBJ databases">
        <title>Streptomyces venezuelae.</title>
        <authorList>
            <person name="Kim W."/>
            <person name="Lee N."/>
            <person name="Cho B.-K."/>
        </authorList>
    </citation>
    <scope>NUCLEOTIDE SEQUENCE [LARGE SCALE GENOMIC DNA]</scope>
    <source>
        <strain evidence="2 3">ATCC 21018</strain>
    </source>
</reference>
<dbReference type="OrthoDB" id="3481556at2"/>
<accession>A0A5P2DGG9</accession>
<evidence type="ECO:0000313" key="2">
    <source>
        <dbReference type="EMBL" id="QES53853.1"/>
    </source>
</evidence>
<evidence type="ECO:0000256" key="1">
    <source>
        <dbReference type="SAM" id="SignalP"/>
    </source>
</evidence>
<sequence length="142" mass="14025">MNASRKLAIGAAALALTTVGGVLAMSSASAESREARQAAAVTTAWARISASGQFLGAQGITGTVNHFGNGRYNITTTSNLNGCALLGTINTNGGGDPGPGSSSILIGQVNANTLFVRTATPSAGGSPAVDSDRPFSISVVCL</sequence>
<keyword evidence="1" id="KW-0732">Signal</keyword>
<evidence type="ECO:0000313" key="3">
    <source>
        <dbReference type="Proteomes" id="UP000324101"/>
    </source>
</evidence>